<organism evidence="1 2">
    <name type="scientific">Mesorhizobium huakuii</name>
    <dbReference type="NCBI Taxonomy" id="28104"/>
    <lineage>
        <taxon>Bacteria</taxon>
        <taxon>Pseudomonadati</taxon>
        <taxon>Pseudomonadota</taxon>
        <taxon>Alphaproteobacteria</taxon>
        <taxon>Hyphomicrobiales</taxon>
        <taxon>Phyllobacteriaceae</taxon>
        <taxon>Mesorhizobium</taxon>
    </lineage>
</organism>
<sequence>MRIPSGKIDQNIYFVAVDATDLKTRKTGLTTWTVYRSRNGGAATIYTTPTIVELSAANMPGEYALLIDEDTTIASTSDSEEYIVSITQASMARVTRVVELFRRDSTSGRTQTVDASGRVDVGSLLGTAVATPATAGVMDVNVKNAANVAWGSGAITNAAFAADAISATKVNADVGNEFADSLLDRTAGVETGLTIRQAMRLIASALFGKSSGLATTTGVFRDIGDTKNRISATIDADGNRSAVTLDAT</sequence>
<name>A0A7G6T0V3_9HYPH</name>
<reference evidence="1" key="1">
    <citation type="journal article" date="2020" name="Mol. Plant Microbe Interact.">
        <title>Complete genome sequences of four natural Pseudomonas isolates that catabolize a wide range of aromatic compounds relevant to lignin valorization.</title>
        <authorList>
            <person name="Hatmaker E.A."/>
            <person name="Presle G."/>
            <person name="Cannon O."/>
            <person name="Guss A.M."/>
            <person name="Elkins J.G."/>
        </authorList>
    </citation>
    <scope>NUCLEOTIDE SEQUENCE</scope>
    <source>
        <strain evidence="1">583</strain>
    </source>
</reference>
<evidence type="ECO:0000313" key="1">
    <source>
        <dbReference type="EMBL" id="QND60385.1"/>
    </source>
</evidence>
<dbReference type="RefSeq" id="WP_183459260.1">
    <property type="nucleotide sequence ID" value="NZ_CP050296.1"/>
</dbReference>
<evidence type="ECO:0000313" key="2">
    <source>
        <dbReference type="Proteomes" id="UP000515465"/>
    </source>
</evidence>
<protein>
    <submittedName>
        <fullName evidence="1">Uncharacterized protein</fullName>
    </submittedName>
</protein>
<dbReference type="Proteomes" id="UP000515465">
    <property type="component" value="Chromosome"/>
</dbReference>
<accession>A0A7G6T0V3</accession>
<dbReference type="AlphaFoldDB" id="A0A7G6T0V3"/>
<proteinExistence type="predicted"/>
<dbReference type="EMBL" id="CP050296">
    <property type="protein sequence ID" value="QND60385.1"/>
    <property type="molecule type" value="Genomic_DNA"/>
</dbReference>
<gene>
    <name evidence="1" type="ORF">HB778_30435</name>
</gene>